<feature type="compositionally biased region" description="Basic and acidic residues" evidence="3">
    <location>
        <begin position="1"/>
        <end position="13"/>
    </location>
</feature>
<dbReference type="EMBL" id="JAVRRT010000001">
    <property type="protein sequence ID" value="KAK5175692.1"/>
    <property type="molecule type" value="Genomic_DNA"/>
</dbReference>
<keyword evidence="6" id="KW-1185">Reference proteome</keyword>
<dbReference type="AlphaFoldDB" id="A0AAV9PS96"/>
<dbReference type="PANTHER" id="PTHR11360">
    <property type="entry name" value="MONOCARBOXYLATE TRANSPORTER"/>
    <property type="match status" value="1"/>
</dbReference>
<evidence type="ECO:0000256" key="4">
    <source>
        <dbReference type="SAM" id="Phobius"/>
    </source>
</evidence>
<dbReference type="GO" id="GO:0016020">
    <property type="term" value="C:membrane"/>
    <property type="evidence" value="ECO:0007669"/>
    <property type="project" value="UniProtKB-SubCell"/>
</dbReference>
<feature type="transmembrane region" description="Helical" evidence="4">
    <location>
        <begin position="159"/>
        <end position="181"/>
    </location>
</feature>
<feature type="transmembrane region" description="Helical" evidence="4">
    <location>
        <begin position="125"/>
        <end position="147"/>
    </location>
</feature>
<keyword evidence="4" id="KW-0812">Transmembrane</keyword>
<feature type="compositionally biased region" description="Acidic residues" evidence="3">
    <location>
        <begin position="462"/>
        <end position="493"/>
    </location>
</feature>
<comment type="subcellular location">
    <subcellularLocation>
        <location evidence="1">Membrane</location>
        <topology evidence="1">Multi-pass membrane protein</topology>
    </subcellularLocation>
</comment>
<dbReference type="InterPro" id="IPR036259">
    <property type="entry name" value="MFS_trans_sf"/>
</dbReference>
<dbReference type="Proteomes" id="UP001337655">
    <property type="component" value="Unassembled WGS sequence"/>
</dbReference>
<feature type="transmembrane region" description="Helical" evidence="4">
    <location>
        <begin position="26"/>
        <end position="48"/>
    </location>
</feature>
<feature type="transmembrane region" description="Helical" evidence="4">
    <location>
        <begin position="322"/>
        <end position="340"/>
    </location>
</feature>
<dbReference type="Gene3D" id="1.20.1250.20">
    <property type="entry name" value="MFS general substrate transporter like domains"/>
    <property type="match status" value="2"/>
</dbReference>
<evidence type="ECO:0000256" key="2">
    <source>
        <dbReference type="ARBA" id="ARBA00006727"/>
    </source>
</evidence>
<feature type="transmembrane region" description="Helical" evidence="4">
    <location>
        <begin position="100"/>
        <end position="119"/>
    </location>
</feature>
<gene>
    <name evidence="5" type="ORF">LTR77_000831</name>
</gene>
<sequence length="606" mass="65540">MDLEDLERTRSEQPEPPPASRRRQTILILIGCSILQLPTWGLPMSFGIFQDAYNDQTTLSGSKSATGVIGTTLNGVMYLSMPLLSTLLDSGRWARWRRPVAIAGVVISSLSFLVSSWSTAVWHLIVSQGICAAFGGAMLFSPTTLFVDEWFRDGNRATAYSVTLSSKNIVGTACPFLMYFLLDRLGFRTALRIWAGIVFVTGIAGILIIPKKSTTRPKKIPWSFLKHKTFAVYAIGNIVFSSGYGLPQTYLSQYASNVLHLSGILSALMIVMFNAPGIISCTLMGLICDKTSLSASTNTQISTVGSGVCVFLLWGLKSHEIPALLILFSIGYGFFSGPYSSTWGGWIKEMEREAVKHNEAINTGMVYGLLNGARGIGYVVGGLSGVELLKVGAVESSRQWAYGTRTSLEECEQGVARDTLKKDMVGHANFLDVLADNLGLEDEEDAIPSPDMTWTKSRSKDEAEELDVSDDDSSDLSDTDSDDEAWSDESDDEAHELIRTVSGRITNVTSARDEVKQSLAEAGEEGDYFSRHGEVKIAMNDLSTLMGAAQTAVEEKKNADVNVTVISSPTTPESEGGGSQASSSRPASPMDLATARRGSIRWAAGV</sequence>
<feature type="region of interest" description="Disordered" evidence="3">
    <location>
        <begin position="442"/>
        <end position="493"/>
    </location>
</feature>
<feature type="transmembrane region" description="Helical" evidence="4">
    <location>
        <begin position="258"/>
        <end position="287"/>
    </location>
</feature>
<dbReference type="InterPro" id="IPR050327">
    <property type="entry name" value="Proton-linked_MCT"/>
</dbReference>
<protein>
    <recommendedName>
        <fullName evidence="7">Major facilitator superfamily (MFS) profile domain-containing protein</fullName>
    </recommendedName>
</protein>
<dbReference type="GeneID" id="89922181"/>
<dbReference type="SUPFAM" id="SSF103473">
    <property type="entry name" value="MFS general substrate transporter"/>
    <property type="match status" value="1"/>
</dbReference>
<dbReference type="PANTHER" id="PTHR11360:SF156">
    <property type="entry name" value="MONOCARBOXYLATE TRANSPORTER, PUTATIVE (AFU_ORTHOLOGUE AFUA_4G14260)-RELATED"/>
    <property type="match status" value="1"/>
</dbReference>
<organism evidence="5 6">
    <name type="scientific">Saxophila tyrrhenica</name>
    <dbReference type="NCBI Taxonomy" id="1690608"/>
    <lineage>
        <taxon>Eukaryota</taxon>
        <taxon>Fungi</taxon>
        <taxon>Dikarya</taxon>
        <taxon>Ascomycota</taxon>
        <taxon>Pezizomycotina</taxon>
        <taxon>Dothideomycetes</taxon>
        <taxon>Dothideomycetidae</taxon>
        <taxon>Mycosphaerellales</taxon>
        <taxon>Extremaceae</taxon>
        <taxon>Saxophila</taxon>
    </lineage>
</organism>
<feature type="transmembrane region" description="Helical" evidence="4">
    <location>
        <begin position="230"/>
        <end position="246"/>
    </location>
</feature>
<feature type="transmembrane region" description="Helical" evidence="4">
    <location>
        <begin position="68"/>
        <end position="88"/>
    </location>
</feature>
<feature type="region of interest" description="Disordered" evidence="3">
    <location>
        <begin position="564"/>
        <end position="598"/>
    </location>
</feature>
<evidence type="ECO:0008006" key="7">
    <source>
        <dbReference type="Google" id="ProtNLM"/>
    </source>
</evidence>
<evidence type="ECO:0000313" key="6">
    <source>
        <dbReference type="Proteomes" id="UP001337655"/>
    </source>
</evidence>
<evidence type="ECO:0000313" key="5">
    <source>
        <dbReference type="EMBL" id="KAK5175692.1"/>
    </source>
</evidence>
<feature type="region of interest" description="Disordered" evidence="3">
    <location>
        <begin position="1"/>
        <end position="21"/>
    </location>
</feature>
<feature type="transmembrane region" description="Helical" evidence="4">
    <location>
        <begin position="193"/>
        <end position="209"/>
    </location>
</feature>
<reference evidence="5 6" key="1">
    <citation type="submission" date="2023-08" db="EMBL/GenBank/DDBJ databases">
        <title>Black Yeasts Isolated from many extreme environments.</title>
        <authorList>
            <person name="Coleine C."/>
            <person name="Stajich J.E."/>
            <person name="Selbmann L."/>
        </authorList>
    </citation>
    <scope>NUCLEOTIDE SEQUENCE [LARGE SCALE GENOMIC DNA]</scope>
    <source>
        <strain evidence="5 6">CCFEE 5935</strain>
    </source>
</reference>
<name>A0AAV9PS96_9PEZI</name>
<comment type="similarity">
    <text evidence="2">Belongs to the major facilitator superfamily. Monocarboxylate porter (TC 2.A.1.13) family.</text>
</comment>
<proteinExistence type="inferred from homology"/>
<evidence type="ECO:0000256" key="1">
    <source>
        <dbReference type="ARBA" id="ARBA00004141"/>
    </source>
</evidence>
<dbReference type="Pfam" id="PF07690">
    <property type="entry name" value="MFS_1"/>
    <property type="match status" value="1"/>
</dbReference>
<dbReference type="InterPro" id="IPR011701">
    <property type="entry name" value="MFS"/>
</dbReference>
<keyword evidence="4" id="KW-1133">Transmembrane helix</keyword>
<comment type="caution">
    <text evidence="5">The sequence shown here is derived from an EMBL/GenBank/DDBJ whole genome shotgun (WGS) entry which is preliminary data.</text>
</comment>
<dbReference type="GO" id="GO:0022857">
    <property type="term" value="F:transmembrane transporter activity"/>
    <property type="evidence" value="ECO:0007669"/>
    <property type="project" value="InterPro"/>
</dbReference>
<dbReference type="RefSeq" id="XP_064664330.1">
    <property type="nucleotide sequence ID" value="XM_064798096.1"/>
</dbReference>
<feature type="transmembrane region" description="Helical" evidence="4">
    <location>
        <begin position="299"/>
        <end position="316"/>
    </location>
</feature>
<evidence type="ECO:0000256" key="3">
    <source>
        <dbReference type="SAM" id="MobiDB-lite"/>
    </source>
</evidence>
<accession>A0AAV9PS96</accession>
<keyword evidence="4" id="KW-0472">Membrane</keyword>